<dbReference type="RefSeq" id="XP_009224540.1">
    <property type="nucleotide sequence ID" value="XM_009226276.1"/>
</dbReference>
<reference evidence="3" key="5">
    <citation type="submission" date="2018-04" db="UniProtKB">
        <authorList>
            <consortium name="EnsemblFungi"/>
        </authorList>
    </citation>
    <scope>IDENTIFICATION</scope>
    <source>
        <strain evidence="3">R3-111a-1</strain>
    </source>
</reference>
<feature type="region of interest" description="Disordered" evidence="1">
    <location>
        <begin position="1"/>
        <end position="136"/>
    </location>
</feature>
<dbReference type="EnsemblFungi" id="EJT74596">
    <property type="protein sequence ID" value="EJT74596"/>
    <property type="gene ID" value="GGTG_08436"/>
</dbReference>
<reference evidence="4" key="1">
    <citation type="submission" date="2010-07" db="EMBL/GenBank/DDBJ databases">
        <title>The genome sequence of Gaeumannomyces graminis var. tritici strain R3-111a-1.</title>
        <authorList>
            <consortium name="The Broad Institute Genome Sequencing Platform"/>
            <person name="Ma L.-J."/>
            <person name="Dead R."/>
            <person name="Young S."/>
            <person name="Zeng Q."/>
            <person name="Koehrsen M."/>
            <person name="Alvarado L."/>
            <person name="Berlin A."/>
            <person name="Chapman S.B."/>
            <person name="Chen Z."/>
            <person name="Freedman E."/>
            <person name="Gellesch M."/>
            <person name="Goldberg J."/>
            <person name="Griggs A."/>
            <person name="Gujja S."/>
            <person name="Heilman E.R."/>
            <person name="Heiman D."/>
            <person name="Hepburn T."/>
            <person name="Howarth C."/>
            <person name="Jen D."/>
            <person name="Larson L."/>
            <person name="Mehta T."/>
            <person name="Neiman D."/>
            <person name="Pearson M."/>
            <person name="Roberts A."/>
            <person name="Saif S."/>
            <person name="Shea T."/>
            <person name="Shenoy N."/>
            <person name="Sisk P."/>
            <person name="Stolte C."/>
            <person name="Sykes S."/>
            <person name="Walk T."/>
            <person name="White J."/>
            <person name="Yandava C."/>
            <person name="Haas B."/>
            <person name="Nusbaum C."/>
            <person name="Birren B."/>
        </authorList>
    </citation>
    <scope>NUCLEOTIDE SEQUENCE [LARGE SCALE GENOMIC DNA]</scope>
    <source>
        <strain evidence="4">R3-111a-1</strain>
    </source>
</reference>
<reference evidence="2" key="2">
    <citation type="submission" date="2010-07" db="EMBL/GenBank/DDBJ databases">
        <authorList>
            <consortium name="The Broad Institute Genome Sequencing Platform"/>
            <consortium name="Broad Institute Genome Sequencing Center for Infectious Disease"/>
            <person name="Ma L.-J."/>
            <person name="Dead R."/>
            <person name="Young S."/>
            <person name="Zeng Q."/>
            <person name="Koehrsen M."/>
            <person name="Alvarado L."/>
            <person name="Berlin A."/>
            <person name="Chapman S.B."/>
            <person name="Chen Z."/>
            <person name="Freedman E."/>
            <person name="Gellesch M."/>
            <person name="Goldberg J."/>
            <person name="Griggs A."/>
            <person name="Gujja S."/>
            <person name="Heilman E.R."/>
            <person name="Heiman D."/>
            <person name="Hepburn T."/>
            <person name="Howarth C."/>
            <person name="Jen D."/>
            <person name="Larson L."/>
            <person name="Mehta T."/>
            <person name="Neiman D."/>
            <person name="Pearson M."/>
            <person name="Roberts A."/>
            <person name="Saif S."/>
            <person name="Shea T."/>
            <person name="Shenoy N."/>
            <person name="Sisk P."/>
            <person name="Stolte C."/>
            <person name="Sykes S."/>
            <person name="Walk T."/>
            <person name="White J."/>
            <person name="Yandava C."/>
            <person name="Haas B."/>
            <person name="Nusbaum C."/>
            <person name="Birren B."/>
        </authorList>
    </citation>
    <scope>NUCLEOTIDE SEQUENCE</scope>
    <source>
        <strain evidence="2">R3-111a-1</strain>
    </source>
</reference>
<keyword evidence="4" id="KW-1185">Reference proteome</keyword>
<sequence length="252" mass="26684">MRFMDMDKDADESDSGSISSSPLAGPTSAAAPEEGRGPEGAATSIVSRMRKRLAEAAFGTAEPGSAPTRPGPPLPPPQKHRRTLAGPGTTTTTTPQARADETAAPRPTPAAARQEGGLDHPDVPAPTSTADGDPDLGRARLMVRVCEELRRYGAGRRRAHREAVEALERHISDGADDDEVGWLVGALEAARSVECGDNLLMGSTEAYWAHARCLDGLLVELGARIEFREFLDGGSGISPVRRVDGFGVYYEV</sequence>
<organism evidence="2">
    <name type="scientific">Gaeumannomyces tritici (strain R3-111a-1)</name>
    <name type="common">Wheat and barley take-all root rot fungus</name>
    <name type="synonym">Gaeumannomyces graminis var. tritici</name>
    <dbReference type="NCBI Taxonomy" id="644352"/>
    <lineage>
        <taxon>Eukaryota</taxon>
        <taxon>Fungi</taxon>
        <taxon>Dikarya</taxon>
        <taxon>Ascomycota</taxon>
        <taxon>Pezizomycotina</taxon>
        <taxon>Sordariomycetes</taxon>
        <taxon>Sordariomycetidae</taxon>
        <taxon>Magnaporthales</taxon>
        <taxon>Magnaporthaceae</taxon>
        <taxon>Gaeumannomyces</taxon>
    </lineage>
</organism>
<reference evidence="2" key="3">
    <citation type="submission" date="2010-09" db="EMBL/GenBank/DDBJ databases">
        <title>Annotation of Gaeumannomyces graminis var. tritici R3-111a-1.</title>
        <authorList>
            <consortium name="The Broad Institute Genome Sequencing Platform"/>
            <person name="Ma L.-J."/>
            <person name="Dead R."/>
            <person name="Young S.K."/>
            <person name="Zeng Q."/>
            <person name="Gargeya S."/>
            <person name="Fitzgerald M."/>
            <person name="Haas B."/>
            <person name="Abouelleil A."/>
            <person name="Alvarado L."/>
            <person name="Arachchi H.M."/>
            <person name="Berlin A."/>
            <person name="Brown A."/>
            <person name="Chapman S.B."/>
            <person name="Chen Z."/>
            <person name="Dunbar C."/>
            <person name="Freedman E."/>
            <person name="Gearin G."/>
            <person name="Gellesch M."/>
            <person name="Goldberg J."/>
            <person name="Griggs A."/>
            <person name="Gujja S."/>
            <person name="Heiman D."/>
            <person name="Howarth C."/>
            <person name="Larson L."/>
            <person name="Lui A."/>
            <person name="MacDonald P.J.P."/>
            <person name="Mehta T."/>
            <person name="Montmayeur A."/>
            <person name="Murphy C."/>
            <person name="Neiman D."/>
            <person name="Pearson M."/>
            <person name="Priest M."/>
            <person name="Roberts A."/>
            <person name="Saif S."/>
            <person name="Shea T."/>
            <person name="Shenoy N."/>
            <person name="Sisk P."/>
            <person name="Stolte C."/>
            <person name="Sykes S."/>
            <person name="Yandava C."/>
            <person name="Wortman J."/>
            <person name="Nusbaum C."/>
            <person name="Birren B."/>
        </authorList>
    </citation>
    <scope>NUCLEOTIDE SEQUENCE</scope>
    <source>
        <strain evidence="2">R3-111a-1</strain>
    </source>
</reference>
<evidence type="ECO:0000313" key="2">
    <source>
        <dbReference type="EMBL" id="EJT74596.1"/>
    </source>
</evidence>
<dbReference type="HOGENOM" id="CLU_1102840_0_0_1"/>
<gene>
    <name evidence="3" type="primary">20348894</name>
    <name evidence="2" type="ORF">GGTG_08436</name>
</gene>
<dbReference type="EMBL" id="GL385398">
    <property type="protein sequence ID" value="EJT74596.1"/>
    <property type="molecule type" value="Genomic_DNA"/>
</dbReference>
<evidence type="ECO:0000313" key="3">
    <source>
        <dbReference type="EnsemblFungi" id="EJT74596"/>
    </source>
</evidence>
<dbReference type="AlphaFoldDB" id="J3P4J9"/>
<protein>
    <submittedName>
        <fullName evidence="2 3">Uncharacterized protein</fullName>
    </submittedName>
</protein>
<feature type="compositionally biased region" description="Low complexity" evidence="1">
    <location>
        <begin position="104"/>
        <end position="113"/>
    </location>
</feature>
<dbReference type="Proteomes" id="UP000006039">
    <property type="component" value="Unassembled WGS sequence"/>
</dbReference>
<dbReference type="GeneID" id="20348894"/>
<accession>J3P4J9</accession>
<evidence type="ECO:0000313" key="4">
    <source>
        <dbReference type="Proteomes" id="UP000006039"/>
    </source>
</evidence>
<dbReference type="eggNOG" id="ENOG502RNGP">
    <property type="taxonomic scope" value="Eukaryota"/>
</dbReference>
<dbReference type="VEuPathDB" id="FungiDB:GGTG_08436"/>
<proteinExistence type="predicted"/>
<evidence type="ECO:0000256" key="1">
    <source>
        <dbReference type="SAM" id="MobiDB-lite"/>
    </source>
</evidence>
<name>J3P4J9_GAET3</name>
<reference evidence="3" key="4">
    <citation type="journal article" date="2015" name="G3 (Bethesda)">
        <title>Genome sequences of three phytopathogenic species of the Magnaporthaceae family of fungi.</title>
        <authorList>
            <person name="Okagaki L.H."/>
            <person name="Nunes C.C."/>
            <person name="Sailsbery J."/>
            <person name="Clay B."/>
            <person name="Brown D."/>
            <person name="John T."/>
            <person name="Oh Y."/>
            <person name="Young N."/>
            <person name="Fitzgerald M."/>
            <person name="Haas B.J."/>
            <person name="Zeng Q."/>
            <person name="Young S."/>
            <person name="Adiconis X."/>
            <person name="Fan L."/>
            <person name="Levin J.Z."/>
            <person name="Mitchell T.K."/>
            <person name="Okubara P.A."/>
            <person name="Farman M.L."/>
            <person name="Kohn L.M."/>
            <person name="Birren B."/>
            <person name="Ma L.-J."/>
            <person name="Dean R.A."/>
        </authorList>
    </citation>
    <scope>NUCLEOTIDE SEQUENCE</scope>
    <source>
        <strain evidence="3">R3-111a-1</strain>
    </source>
</reference>